<dbReference type="GO" id="GO:0046872">
    <property type="term" value="F:metal ion binding"/>
    <property type="evidence" value="ECO:0007669"/>
    <property type="project" value="UniProtKB-KW"/>
</dbReference>
<dbReference type="EMBL" id="JACHNY010000004">
    <property type="protein sequence ID" value="MBB4618340.1"/>
    <property type="molecule type" value="Genomic_DNA"/>
</dbReference>
<dbReference type="InterPro" id="IPR023198">
    <property type="entry name" value="PGP-like_dom2"/>
</dbReference>
<dbReference type="InterPro" id="IPR051600">
    <property type="entry name" value="Beta-PGM-like"/>
</dbReference>
<dbReference type="InterPro" id="IPR023214">
    <property type="entry name" value="HAD_sf"/>
</dbReference>
<reference evidence="5 6" key="1">
    <citation type="submission" date="2020-08" db="EMBL/GenBank/DDBJ databases">
        <title>Genomic Encyclopedia of Type Strains, Phase IV (KMG-IV): sequencing the most valuable type-strain genomes for metagenomic binning, comparative biology and taxonomic classification.</title>
        <authorList>
            <person name="Goeker M."/>
        </authorList>
    </citation>
    <scope>NUCLEOTIDE SEQUENCE [LARGE SCALE GENOMIC DNA]</scope>
    <source>
        <strain evidence="5 6">DSM 15867</strain>
    </source>
</reference>
<organism evidence="5 6">
    <name type="scientific">Sphingomonas abaci</name>
    <dbReference type="NCBI Taxonomy" id="237611"/>
    <lineage>
        <taxon>Bacteria</taxon>
        <taxon>Pseudomonadati</taxon>
        <taxon>Pseudomonadota</taxon>
        <taxon>Alphaproteobacteria</taxon>
        <taxon>Sphingomonadales</taxon>
        <taxon>Sphingomonadaceae</taxon>
        <taxon>Sphingomonas</taxon>
    </lineage>
</organism>
<evidence type="ECO:0000256" key="1">
    <source>
        <dbReference type="ARBA" id="ARBA00001946"/>
    </source>
</evidence>
<name>A0A7W7AJT7_9SPHN</name>
<dbReference type="PANTHER" id="PTHR46193:SF10">
    <property type="entry name" value="6-PHOSPHOGLUCONATE PHOSPHATASE"/>
    <property type="match status" value="1"/>
</dbReference>
<proteinExistence type="inferred from homology"/>
<keyword evidence="6" id="KW-1185">Reference proteome</keyword>
<keyword evidence="3" id="KW-0479">Metal-binding</keyword>
<dbReference type="GO" id="GO:0016787">
    <property type="term" value="F:hydrolase activity"/>
    <property type="evidence" value="ECO:0007669"/>
    <property type="project" value="UniProtKB-KW"/>
</dbReference>
<protein>
    <submittedName>
        <fullName evidence="5">HAD superfamily hydrolase (TIGR01509 family)</fullName>
    </submittedName>
</protein>
<dbReference type="AlphaFoldDB" id="A0A7W7AJT7"/>
<dbReference type="InterPro" id="IPR006439">
    <property type="entry name" value="HAD-SF_hydro_IA"/>
</dbReference>
<keyword evidence="5" id="KW-0378">Hydrolase</keyword>
<evidence type="ECO:0000256" key="4">
    <source>
        <dbReference type="ARBA" id="ARBA00022842"/>
    </source>
</evidence>
<dbReference type="PANTHER" id="PTHR46193">
    <property type="entry name" value="6-PHOSPHOGLUCONATE PHOSPHATASE"/>
    <property type="match status" value="1"/>
</dbReference>
<evidence type="ECO:0000256" key="3">
    <source>
        <dbReference type="ARBA" id="ARBA00022723"/>
    </source>
</evidence>
<comment type="similarity">
    <text evidence="2">Belongs to the HAD-like hydrolase superfamily. CbbY/CbbZ/Gph/YieH family.</text>
</comment>
<dbReference type="Proteomes" id="UP000574769">
    <property type="component" value="Unassembled WGS sequence"/>
</dbReference>
<gene>
    <name evidence="5" type="ORF">GGQ96_002476</name>
</gene>
<dbReference type="Pfam" id="PF00702">
    <property type="entry name" value="Hydrolase"/>
    <property type="match status" value="1"/>
</dbReference>
<evidence type="ECO:0000313" key="5">
    <source>
        <dbReference type="EMBL" id="MBB4618340.1"/>
    </source>
</evidence>
<evidence type="ECO:0000313" key="6">
    <source>
        <dbReference type="Proteomes" id="UP000574769"/>
    </source>
</evidence>
<evidence type="ECO:0000256" key="2">
    <source>
        <dbReference type="ARBA" id="ARBA00006171"/>
    </source>
</evidence>
<dbReference type="Gene3D" id="1.10.150.240">
    <property type="entry name" value="Putative phosphatase, domain 2"/>
    <property type="match status" value="1"/>
</dbReference>
<dbReference type="SFLD" id="SFLDG01129">
    <property type="entry name" value="C1.5:_HAD__Beta-PGM__Phosphata"/>
    <property type="match status" value="1"/>
</dbReference>
<comment type="caution">
    <text evidence="5">The sequence shown here is derived from an EMBL/GenBank/DDBJ whole genome shotgun (WGS) entry which is preliminary data.</text>
</comment>
<comment type="cofactor">
    <cofactor evidence="1">
        <name>Mg(2+)</name>
        <dbReference type="ChEBI" id="CHEBI:18420"/>
    </cofactor>
</comment>
<dbReference type="Gene3D" id="3.40.50.1000">
    <property type="entry name" value="HAD superfamily/HAD-like"/>
    <property type="match status" value="1"/>
</dbReference>
<dbReference type="InterPro" id="IPR036412">
    <property type="entry name" value="HAD-like_sf"/>
</dbReference>
<dbReference type="SUPFAM" id="SSF56784">
    <property type="entry name" value="HAD-like"/>
    <property type="match status" value="1"/>
</dbReference>
<dbReference type="NCBIfam" id="TIGR01509">
    <property type="entry name" value="HAD-SF-IA-v3"/>
    <property type="match status" value="1"/>
</dbReference>
<dbReference type="SFLD" id="SFLDS00003">
    <property type="entry name" value="Haloacid_Dehalogenase"/>
    <property type="match status" value="1"/>
</dbReference>
<dbReference type="RefSeq" id="WP_184114993.1">
    <property type="nucleotide sequence ID" value="NZ_JACHNY010000004.1"/>
</dbReference>
<sequence length="229" mass="24210">MTPTLTIDRVRFDALLFDFDGVLLESESAGNRHIATFLTEAGYPTTPADSMAHFMGLAGPDFLAAIERHIGAPIPEGFAAARRAEDIRALDEGLGAVAGAVAFVRSLPADLPKAICSSSPVHWIDTHLRHLGLRDAFGEHLYSGREHVARGKPAPDLYLHAADRLGVDIRRCAILEDSPVGATAAVASGAYVIGLCAGEHCAVGHDQRLRAIGVDATAQDFGDVARLLG</sequence>
<accession>A0A7W7AJT7</accession>
<keyword evidence="4" id="KW-0460">Magnesium</keyword>